<reference evidence="2 3" key="2">
    <citation type="journal article" date="2017" name="Antonie Van Leeuwenhoek">
        <title>Rhizobium rhizosphaerae sp. nov., a novel species isolated from rice rhizosphere.</title>
        <authorList>
            <person name="Zhao J.J."/>
            <person name="Zhang J."/>
            <person name="Zhang R.J."/>
            <person name="Zhang C.W."/>
            <person name="Yin H.Q."/>
            <person name="Zhang X.X."/>
        </authorList>
    </citation>
    <scope>NUCLEOTIDE SEQUENCE [LARGE SCALE GENOMIC DNA]</scope>
    <source>
        <strain evidence="2 3">ACAM 611</strain>
    </source>
</reference>
<dbReference type="RefSeq" id="WP_006006571.1">
    <property type="nucleotide sequence ID" value="NZ_BAET01000028.1"/>
</dbReference>
<dbReference type="STRING" id="56804.BAE46_05455"/>
<evidence type="ECO:0000313" key="3">
    <source>
        <dbReference type="Proteomes" id="UP000053586"/>
    </source>
</evidence>
<comment type="caution">
    <text evidence="2">The sequence shown here is derived from an EMBL/GenBank/DDBJ whole genome shotgun (WGS) entry which is preliminary data.</text>
</comment>
<proteinExistence type="predicted"/>
<dbReference type="InterPro" id="IPR002716">
    <property type="entry name" value="PIN_dom"/>
</dbReference>
<dbReference type="Pfam" id="PF01850">
    <property type="entry name" value="PIN"/>
    <property type="match status" value="1"/>
</dbReference>
<dbReference type="InterPro" id="IPR029060">
    <property type="entry name" value="PIN-like_dom_sf"/>
</dbReference>
<dbReference type="OrthoDB" id="32974at2"/>
<organism evidence="2 3">
    <name type="scientific">Glaciecola punicea ACAM 611</name>
    <dbReference type="NCBI Taxonomy" id="1121923"/>
    <lineage>
        <taxon>Bacteria</taxon>
        <taxon>Pseudomonadati</taxon>
        <taxon>Pseudomonadota</taxon>
        <taxon>Gammaproteobacteria</taxon>
        <taxon>Alteromonadales</taxon>
        <taxon>Alteromonadaceae</taxon>
        <taxon>Glaciecola</taxon>
    </lineage>
</organism>
<feature type="domain" description="PIN" evidence="1">
    <location>
        <begin position="3"/>
        <end position="118"/>
    </location>
</feature>
<gene>
    <name evidence="2" type="ORF">GPUN_2322</name>
</gene>
<dbReference type="Gene3D" id="3.40.50.1010">
    <property type="entry name" value="5'-nuclease"/>
    <property type="match status" value="1"/>
</dbReference>
<dbReference type="PANTHER" id="PTHR39664">
    <property type="match status" value="1"/>
</dbReference>
<keyword evidence="3" id="KW-1185">Reference proteome</keyword>
<evidence type="ECO:0000313" key="2">
    <source>
        <dbReference type="EMBL" id="GAB56437.1"/>
    </source>
</evidence>
<dbReference type="AlphaFoldDB" id="H5TDR0"/>
<dbReference type="EMBL" id="BAET01000028">
    <property type="protein sequence ID" value="GAB56437.1"/>
    <property type="molecule type" value="Genomic_DNA"/>
</dbReference>
<dbReference type="Proteomes" id="UP000053586">
    <property type="component" value="Unassembled WGS sequence"/>
</dbReference>
<sequence>MIAIDTNVLLRYLLDDDDKQSPKAKILINGEHKVLVTDVVLTETVWVLKGKRYQVSKETIVDIIHALFAEPNIQFEDAQAVWCALKDYVNAAPIKVKGKIKQADFPDALIINKAKRYGELNNIDITTLYIFDKAALEINGSSEP</sequence>
<reference evidence="2 3" key="1">
    <citation type="journal article" date="2012" name="J. Bacteriol.">
        <title>Genome sequence of proteorhodopsin-containing sea ice bacterium Glaciecola punicea ACAM 611T.</title>
        <authorList>
            <person name="Qin Q.-L."/>
            <person name="Xie B.-B."/>
            <person name="Shu Y.-L."/>
            <person name="Rong J.-C."/>
            <person name="Zhao D.-L."/>
            <person name="Zhang X.-Y."/>
            <person name="Chen X.-L."/>
            <person name="Zhou B.-C."/>
            <person name="Zhanga Y.-Z."/>
        </authorList>
    </citation>
    <scope>NUCLEOTIDE SEQUENCE [LARGE SCALE GENOMIC DNA]</scope>
    <source>
        <strain evidence="2 3">ACAM 611</strain>
    </source>
</reference>
<name>H5TDR0_9ALTE</name>
<accession>H5TDR0</accession>
<protein>
    <recommendedName>
        <fullName evidence="1">PIN domain-containing protein</fullName>
    </recommendedName>
</protein>
<evidence type="ECO:0000259" key="1">
    <source>
        <dbReference type="Pfam" id="PF01850"/>
    </source>
</evidence>
<dbReference type="eggNOG" id="COG5611">
    <property type="taxonomic scope" value="Bacteria"/>
</dbReference>
<dbReference type="SUPFAM" id="SSF88723">
    <property type="entry name" value="PIN domain-like"/>
    <property type="match status" value="1"/>
</dbReference>
<dbReference type="PANTHER" id="PTHR39664:SF2">
    <property type="entry name" value="NUCLEIC ACID-BINDING PROTEIN, CONTAINING PIN DOMAIN-RELATED"/>
    <property type="match status" value="1"/>
</dbReference>